<dbReference type="SUPFAM" id="SSF56935">
    <property type="entry name" value="Porins"/>
    <property type="match status" value="1"/>
</dbReference>
<keyword evidence="1" id="KW-0175">Coiled coil</keyword>
<protein>
    <recommendedName>
        <fullName evidence="5">LbtU family siderophore porin</fullName>
    </recommendedName>
</protein>
<evidence type="ECO:0000256" key="2">
    <source>
        <dbReference type="SAM" id="SignalP"/>
    </source>
</evidence>
<evidence type="ECO:0000256" key="1">
    <source>
        <dbReference type="SAM" id="Coils"/>
    </source>
</evidence>
<keyword evidence="4" id="KW-1185">Reference proteome</keyword>
<organism evidence="3 4">
    <name type="scientific">Thiorhodovibrio winogradskyi</name>
    <dbReference type="NCBI Taxonomy" id="77007"/>
    <lineage>
        <taxon>Bacteria</taxon>
        <taxon>Pseudomonadati</taxon>
        <taxon>Pseudomonadota</taxon>
        <taxon>Gammaproteobacteria</taxon>
        <taxon>Chromatiales</taxon>
        <taxon>Chromatiaceae</taxon>
        <taxon>Thiorhodovibrio</taxon>
    </lineage>
</organism>
<sequence>MKGTRLLPAITMTLAGLATPPVFAQLTLEQRVEQLERENARQAAQIAEQNQQLQGAPQRVGKLEDALAAGEGRGWFEGIEIGGVIEVEASYLDPYQGDSESDLVLATFELGIASQVNDWVGIEASLLYEEDDTDLEVDLAFINIYNPDVSPVFFTAGQFYVPFGAYETNLVSDPLTLEIGEARETAAQLGFIHEGFSGSLYAFNGDNKVDGKNQIKSWGANLSYALETDSYRISAGAGYINDLGDSDTLQDSIAENRQAIYDRLIEGEDPRARWFSTDPNERTGGWTANLSLGVGGVNVIAEYLSASERFEFPSLAYRNKGAEPAAWNIEAGYSFPVFGRDTVLAIAYQGTEEAVALELPERSWLFGWSVEVFDNTALSFEYRQDSDYGEHDGGSGKNASALVAQLAVEF</sequence>
<evidence type="ECO:0008006" key="5">
    <source>
        <dbReference type="Google" id="ProtNLM"/>
    </source>
</evidence>
<dbReference type="NCBIfam" id="NF033652">
    <property type="entry name" value="LbtU_sider_porin"/>
    <property type="match status" value="1"/>
</dbReference>
<feature type="signal peptide" evidence="2">
    <location>
        <begin position="1"/>
        <end position="24"/>
    </location>
</feature>
<evidence type="ECO:0000313" key="4">
    <source>
        <dbReference type="Proteomes" id="UP001432180"/>
    </source>
</evidence>
<accession>A0ABZ0S9U7</accession>
<feature type="coiled-coil region" evidence="1">
    <location>
        <begin position="25"/>
        <end position="52"/>
    </location>
</feature>
<reference evidence="3 4" key="1">
    <citation type="journal article" date="2023" name="Microorganisms">
        <title>Thiorhodovibrio frisius and Trv. litoralis spp. nov., Two Novel Members from a Clade of Fastidious Purple Sulfur Bacteria That Exhibit Unique Red-Shifted Light-Harvesting Capabilities.</title>
        <authorList>
            <person name="Methner A."/>
            <person name="Kuzyk S.B."/>
            <person name="Petersen J."/>
            <person name="Bauer S."/>
            <person name="Brinkmann H."/>
            <person name="Sichau K."/>
            <person name="Wanner G."/>
            <person name="Wolf J."/>
            <person name="Neumann-Schaal M."/>
            <person name="Henke P."/>
            <person name="Tank M."/>
            <person name="Sproer C."/>
            <person name="Bunk B."/>
            <person name="Overmann J."/>
        </authorList>
    </citation>
    <scope>NUCLEOTIDE SEQUENCE [LARGE SCALE GENOMIC DNA]</scope>
    <source>
        <strain evidence="3 4">DSM 6702</strain>
    </source>
</reference>
<proteinExistence type="predicted"/>
<feature type="chain" id="PRO_5046370317" description="LbtU family siderophore porin" evidence="2">
    <location>
        <begin position="25"/>
        <end position="410"/>
    </location>
</feature>
<dbReference type="Proteomes" id="UP001432180">
    <property type="component" value="Chromosome"/>
</dbReference>
<name>A0ABZ0S9U7_9GAMM</name>
<evidence type="ECO:0000313" key="3">
    <source>
        <dbReference type="EMBL" id="WPL17056.1"/>
    </source>
</evidence>
<gene>
    <name evidence="3" type="ORF">Thiowin_02042</name>
</gene>
<dbReference type="RefSeq" id="WP_328987574.1">
    <property type="nucleotide sequence ID" value="NZ_CP121472.1"/>
</dbReference>
<dbReference type="EMBL" id="CP121472">
    <property type="protein sequence ID" value="WPL17056.1"/>
    <property type="molecule type" value="Genomic_DNA"/>
</dbReference>
<keyword evidence="2" id="KW-0732">Signal</keyword>